<accession>A0A2K9LQ13</accession>
<proteinExistence type="predicted"/>
<keyword evidence="2" id="KW-1185">Reference proteome</keyword>
<dbReference type="RefSeq" id="WP_101895800.1">
    <property type="nucleotide sequence ID" value="NZ_CP022684.1"/>
</dbReference>
<reference evidence="2" key="1">
    <citation type="submission" date="2017-08" db="EMBL/GenBank/DDBJ databases">
        <title>Direct submision.</title>
        <authorList>
            <person name="Kim S.-J."/>
            <person name="Rhee S.-K."/>
        </authorList>
    </citation>
    <scope>NUCLEOTIDE SEQUENCE [LARGE SCALE GENOMIC DNA]</scope>
    <source>
        <strain evidence="2">GI5</strain>
    </source>
</reference>
<dbReference type="Proteomes" id="UP000235116">
    <property type="component" value="Chromosome"/>
</dbReference>
<dbReference type="OrthoDB" id="9778801at2"/>
<evidence type="ECO:0000313" key="2">
    <source>
        <dbReference type="Proteomes" id="UP000235116"/>
    </source>
</evidence>
<dbReference type="InterPro" id="IPR010775">
    <property type="entry name" value="DUF1365"/>
</dbReference>
<name>A0A2K9LQ13_9GAMM</name>
<gene>
    <name evidence="1" type="ORF">Kalk_19220</name>
</gene>
<evidence type="ECO:0008006" key="3">
    <source>
        <dbReference type="Google" id="ProtNLM"/>
    </source>
</evidence>
<dbReference type="Pfam" id="PF07103">
    <property type="entry name" value="DUF1365"/>
    <property type="match status" value="1"/>
</dbReference>
<protein>
    <recommendedName>
        <fullName evidence="3">Chromosome partitioning protein ParA</fullName>
    </recommendedName>
</protein>
<dbReference type="AlphaFoldDB" id="A0A2K9LQ13"/>
<evidence type="ECO:0000313" key="1">
    <source>
        <dbReference type="EMBL" id="AUM14426.1"/>
    </source>
</evidence>
<dbReference type="PANTHER" id="PTHR33973">
    <property type="entry name" value="OS07G0153300 PROTEIN"/>
    <property type="match status" value="1"/>
</dbReference>
<sequence length="250" mass="29585">MRSKIYKGVINHRRSDSIQHGFRYPLFMVYLDLDDIDGFFNRSLLWSKERFNWASYYRTDYLNPNIPDLKQAVAHEIMQKTGRVFQGSVFMLTHLRYLGINFNPATFYFCFEGDRLRYVVTEVTNTPWQERHTYVLGCEADDNVHNFTTRKQFHVSPFLAMDMEYRWKIETPGDHLRLYISNFQNNQRVFSAGLKLTKVEASAKNMNLMLLQYPAVTLKTIGGIYWQALRLWLKGARFNNHPKPSEDQAL</sequence>
<organism evidence="1 2">
    <name type="scientific">Ketobacter alkanivorans</name>
    <dbReference type="NCBI Taxonomy" id="1917421"/>
    <lineage>
        <taxon>Bacteria</taxon>
        <taxon>Pseudomonadati</taxon>
        <taxon>Pseudomonadota</taxon>
        <taxon>Gammaproteobacteria</taxon>
        <taxon>Pseudomonadales</taxon>
        <taxon>Ketobacteraceae</taxon>
        <taxon>Ketobacter</taxon>
    </lineage>
</organism>
<dbReference type="PANTHER" id="PTHR33973:SF4">
    <property type="entry name" value="OS07G0153300 PROTEIN"/>
    <property type="match status" value="1"/>
</dbReference>
<dbReference type="EMBL" id="CP022684">
    <property type="protein sequence ID" value="AUM14426.1"/>
    <property type="molecule type" value="Genomic_DNA"/>
</dbReference>
<dbReference type="KEGG" id="kak:Kalk_19220"/>